<evidence type="ECO:0000313" key="3">
    <source>
        <dbReference type="Proteomes" id="UP000654075"/>
    </source>
</evidence>
<dbReference type="SUPFAM" id="SSF48371">
    <property type="entry name" value="ARM repeat"/>
    <property type="match status" value="2"/>
</dbReference>
<dbReference type="InterPro" id="IPR016024">
    <property type="entry name" value="ARM-type_fold"/>
</dbReference>
<evidence type="ECO:0000256" key="1">
    <source>
        <dbReference type="SAM" id="MobiDB-lite"/>
    </source>
</evidence>
<dbReference type="InterPro" id="IPR004155">
    <property type="entry name" value="PBS_lyase_HEAT"/>
</dbReference>
<dbReference type="GO" id="GO:0016491">
    <property type="term" value="F:oxidoreductase activity"/>
    <property type="evidence" value="ECO:0007669"/>
    <property type="project" value="TreeGrafter"/>
</dbReference>
<dbReference type="OrthoDB" id="434814at2759"/>
<evidence type="ECO:0008006" key="4">
    <source>
        <dbReference type="Google" id="ProtNLM"/>
    </source>
</evidence>
<dbReference type="InterPro" id="IPR011989">
    <property type="entry name" value="ARM-like"/>
</dbReference>
<organism evidence="2 3">
    <name type="scientific">Polarella glacialis</name>
    <name type="common">Dinoflagellate</name>
    <dbReference type="NCBI Taxonomy" id="89957"/>
    <lineage>
        <taxon>Eukaryota</taxon>
        <taxon>Sar</taxon>
        <taxon>Alveolata</taxon>
        <taxon>Dinophyceae</taxon>
        <taxon>Suessiales</taxon>
        <taxon>Suessiaceae</taxon>
        <taxon>Polarella</taxon>
    </lineage>
</organism>
<proteinExistence type="predicted"/>
<dbReference type="SMART" id="SM00567">
    <property type="entry name" value="EZ_HEAT"/>
    <property type="match status" value="5"/>
</dbReference>
<dbReference type="Gene3D" id="1.25.10.10">
    <property type="entry name" value="Leucine-rich Repeat Variant"/>
    <property type="match status" value="3"/>
</dbReference>
<keyword evidence="3" id="KW-1185">Reference proteome</keyword>
<name>A0A813GWX1_POLGL</name>
<dbReference type="Pfam" id="PF13646">
    <property type="entry name" value="HEAT_2"/>
    <property type="match status" value="3"/>
</dbReference>
<dbReference type="PANTHER" id="PTHR12697:SF5">
    <property type="entry name" value="DEOXYHYPUSINE HYDROXYLASE"/>
    <property type="match status" value="1"/>
</dbReference>
<dbReference type="PANTHER" id="PTHR12697">
    <property type="entry name" value="PBS LYASE HEAT-LIKE PROTEIN"/>
    <property type="match status" value="1"/>
</dbReference>
<feature type="region of interest" description="Disordered" evidence="1">
    <location>
        <begin position="194"/>
        <end position="229"/>
    </location>
</feature>
<gene>
    <name evidence="2" type="ORF">PGLA1383_LOCUS46127</name>
</gene>
<accession>A0A813GWX1</accession>
<reference evidence="2" key="1">
    <citation type="submission" date="2021-02" db="EMBL/GenBank/DDBJ databases">
        <authorList>
            <person name="Dougan E. K."/>
            <person name="Rhodes N."/>
            <person name="Thang M."/>
            <person name="Chan C."/>
        </authorList>
    </citation>
    <scope>NUCLEOTIDE SEQUENCE</scope>
</reference>
<evidence type="ECO:0000313" key="2">
    <source>
        <dbReference type="EMBL" id="CAE8629704.1"/>
    </source>
</evidence>
<protein>
    <recommendedName>
        <fullName evidence="4">HEAT repeat domain-containing protein</fullName>
    </recommendedName>
</protein>
<dbReference type="Proteomes" id="UP000654075">
    <property type="component" value="Unassembled WGS sequence"/>
</dbReference>
<comment type="caution">
    <text evidence="2">The sequence shown here is derived from an EMBL/GenBank/DDBJ whole genome shotgun (WGS) entry which is preliminary data.</text>
</comment>
<dbReference type="EMBL" id="CAJNNV010029691">
    <property type="protein sequence ID" value="CAE8629704.1"/>
    <property type="molecule type" value="Genomic_DNA"/>
</dbReference>
<dbReference type="AlphaFoldDB" id="A0A813GWX1"/>
<feature type="compositionally biased region" description="Basic and acidic residues" evidence="1">
    <location>
        <begin position="212"/>
        <end position="229"/>
    </location>
</feature>
<sequence>MNIDDEELSELEDDSHHKMDIRVDRQNVNLNDPNWLVRRRACRSIARIGHPARICGRKLFNLILGDTDASVRFHASKAMAALDPDTGEDFAKEIARHLGHEARQQRESALIALGLLGVPTGFKHVSVIRGMLKDTSSVVRRAVAGALRGFGSACTNDEDNVFQLVEVLSLEREAETRKSLIQALQAVLNGLGDDERTYFKEPPPVPEPPPDEDPKEKQRREKEKEKEVEPEPVVVLAVRQLTSVLAGDAYSSVRAAAALALGDIAGKAASAQAPQLFAAALHDEHRDARIASAQALAKLGGLCSLQMAEELANKQSEAPLRLAAAEAISMQGAFAIPYSQEIAVALDDVDPEVRQLAAQTLAACGIKASSPHGERLIDRALNEQCEYVQIAAVRALEVLAGVAESAAYASELAKGIAHQDGNIRWGAIKGLKALGRKGAAPYSREIAAALVDYSYFVRRAAAEALGMLGPAAAELSGELLRSLLFDDDHDVRRAAAEALGKQGKSAAPREKFGLVRSVTVRLEYLSILPHHAEAMVKLIYQEKHMPVLIAAVEALGQFGDEAVGPFRDVFDAILMSENDTLKLTSVMALQHLGPVFCKMFKDQLDTLSSQSTNVRILKEAEAAIGLII</sequence>